<dbReference type="GO" id="GO:0015031">
    <property type="term" value="P:protein transport"/>
    <property type="evidence" value="ECO:0007669"/>
    <property type="project" value="UniProtKB-KW"/>
</dbReference>
<protein>
    <recommendedName>
        <fullName evidence="5">DOP1 N-terminal domain-containing protein</fullName>
    </recommendedName>
</protein>
<keyword evidence="7" id="KW-1185">Reference proteome</keyword>
<evidence type="ECO:0000256" key="1">
    <source>
        <dbReference type="ARBA" id="ARBA00022448"/>
    </source>
</evidence>
<dbReference type="Proteomes" id="UP000479000">
    <property type="component" value="Unassembled WGS sequence"/>
</dbReference>
<evidence type="ECO:0000313" key="6">
    <source>
        <dbReference type="EMBL" id="CAB0003220.1"/>
    </source>
</evidence>
<comment type="similarity">
    <text evidence="3">Belongs to the DOP1 family.</text>
</comment>
<feature type="region of interest" description="Disordered" evidence="4">
    <location>
        <begin position="217"/>
        <end position="277"/>
    </location>
</feature>
<sequence>MKWDQSLGKSKNSFRTTASTDWLFPLFGYCAMKVRPELLAIYEKHFVPLGPRLRPALPGFLSGVLPGFEESSDYFAKTNQLLEIVCEGVGRTHFYGCIWDCIASNSNVRLPASSFVLAHFDKKKSTEDQPHLMGNDIETMICTLTEFLLDKVSTFDTSTDTPSKHLPSLFLQVVTLLAENCNQLTSVQIVKGLKLCSKILNRVQPVIVGHHNVTAGHDELSDSTEPSDSSVVVNSSSYNRHDSIDESVGDTTNTHTADSSSIDEKSELPCDPEPTHSAHLAADSLPEQCMRQYEYFFVTFMYSIRQRVGETRQVVSHWLWQRLGDTIHKVQSVELLHQLHSVFPHSGVVESCIGHYLKAPSPEKGCRDLNRLESFRKFSALWHIGREVNARQGNSLRVSDIFYK</sequence>
<dbReference type="GO" id="GO:0005802">
    <property type="term" value="C:trans-Golgi network"/>
    <property type="evidence" value="ECO:0007669"/>
    <property type="project" value="TreeGrafter"/>
</dbReference>
<evidence type="ECO:0000313" key="7">
    <source>
        <dbReference type="Proteomes" id="UP000479000"/>
    </source>
</evidence>
<feature type="domain" description="DOP1 N-terminal" evidence="5">
    <location>
        <begin position="23"/>
        <end position="151"/>
    </location>
</feature>
<keyword evidence="1" id="KW-0813">Transport</keyword>
<dbReference type="EMBL" id="CADCXU010013388">
    <property type="protein sequence ID" value="CAB0003220.1"/>
    <property type="molecule type" value="Genomic_DNA"/>
</dbReference>
<proteinExistence type="inferred from homology"/>
<organism evidence="6 7">
    <name type="scientific">Nesidiocoris tenuis</name>
    <dbReference type="NCBI Taxonomy" id="355587"/>
    <lineage>
        <taxon>Eukaryota</taxon>
        <taxon>Metazoa</taxon>
        <taxon>Ecdysozoa</taxon>
        <taxon>Arthropoda</taxon>
        <taxon>Hexapoda</taxon>
        <taxon>Insecta</taxon>
        <taxon>Pterygota</taxon>
        <taxon>Neoptera</taxon>
        <taxon>Paraneoptera</taxon>
        <taxon>Hemiptera</taxon>
        <taxon>Heteroptera</taxon>
        <taxon>Panheteroptera</taxon>
        <taxon>Cimicomorpha</taxon>
        <taxon>Miridae</taxon>
        <taxon>Dicyphina</taxon>
        <taxon>Nesidiocoris</taxon>
    </lineage>
</organism>
<name>A0A6H5GJU8_9HEMI</name>
<accession>A0A6H5GJU8</accession>
<dbReference type="GO" id="GO:0006895">
    <property type="term" value="P:Golgi to endosome transport"/>
    <property type="evidence" value="ECO:0007669"/>
    <property type="project" value="InterPro"/>
</dbReference>
<feature type="compositionally biased region" description="Basic and acidic residues" evidence="4">
    <location>
        <begin position="262"/>
        <end position="276"/>
    </location>
</feature>
<gene>
    <name evidence="6" type="ORF">NTEN_LOCUS8825</name>
</gene>
<dbReference type="PANTHER" id="PTHR14042:SF24">
    <property type="entry name" value="PROTEIN DOPEY-1 HOMOLOG"/>
    <property type="match status" value="1"/>
</dbReference>
<dbReference type="InterPro" id="IPR007249">
    <property type="entry name" value="DOP1_N"/>
</dbReference>
<keyword evidence="2" id="KW-0653">Protein transport</keyword>
<dbReference type="GO" id="GO:0005829">
    <property type="term" value="C:cytosol"/>
    <property type="evidence" value="ECO:0007669"/>
    <property type="project" value="GOC"/>
</dbReference>
<evidence type="ECO:0000259" key="5">
    <source>
        <dbReference type="Pfam" id="PF04118"/>
    </source>
</evidence>
<dbReference type="OrthoDB" id="297643at2759"/>
<dbReference type="GO" id="GO:0005768">
    <property type="term" value="C:endosome"/>
    <property type="evidence" value="ECO:0007669"/>
    <property type="project" value="TreeGrafter"/>
</dbReference>
<reference evidence="6 7" key="1">
    <citation type="submission" date="2020-02" db="EMBL/GenBank/DDBJ databases">
        <authorList>
            <person name="Ferguson B K."/>
        </authorList>
    </citation>
    <scope>NUCLEOTIDE SEQUENCE [LARGE SCALE GENOMIC DNA]</scope>
</reference>
<evidence type="ECO:0000256" key="3">
    <source>
        <dbReference type="ARBA" id="ARBA00046326"/>
    </source>
</evidence>
<dbReference type="InterPro" id="IPR040314">
    <property type="entry name" value="DOP1"/>
</dbReference>
<dbReference type="AlphaFoldDB" id="A0A6H5GJU8"/>
<feature type="compositionally biased region" description="Low complexity" evidence="4">
    <location>
        <begin position="227"/>
        <end position="237"/>
    </location>
</feature>
<dbReference type="Pfam" id="PF04118">
    <property type="entry name" value="Dopey_N"/>
    <property type="match status" value="1"/>
</dbReference>
<evidence type="ECO:0000256" key="4">
    <source>
        <dbReference type="SAM" id="MobiDB-lite"/>
    </source>
</evidence>
<feature type="compositionally biased region" description="Polar residues" evidence="4">
    <location>
        <begin position="249"/>
        <end position="260"/>
    </location>
</feature>
<dbReference type="PANTHER" id="PTHR14042">
    <property type="entry name" value="DOPEY-RELATED"/>
    <property type="match status" value="1"/>
</dbReference>
<evidence type="ECO:0000256" key="2">
    <source>
        <dbReference type="ARBA" id="ARBA00022927"/>
    </source>
</evidence>